<evidence type="ECO:0000313" key="3">
    <source>
        <dbReference type="Proteomes" id="UP000523007"/>
    </source>
</evidence>
<dbReference type="RefSeq" id="WP_184581027.1">
    <property type="nucleotide sequence ID" value="NZ_JACHJT010000001.1"/>
</dbReference>
<evidence type="ECO:0008006" key="4">
    <source>
        <dbReference type="Google" id="ProtNLM"/>
    </source>
</evidence>
<dbReference type="AlphaFoldDB" id="A0A7W7RK30"/>
<proteinExistence type="predicted"/>
<protein>
    <recommendedName>
        <fullName evidence="4">ABC-2 type transport system permease protein</fullName>
    </recommendedName>
</protein>
<dbReference type="EMBL" id="JACHJT010000001">
    <property type="protein sequence ID" value="MBB4933415.1"/>
    <property type="molecule type" value="Genomic_DNA"/>
</dbReference>
<dbReference type="Pfam" id="PF12730">
    <property type="entry name" value="ABC2_membrane_4"/>
    <property type="match status" value="1"/>
</dbReference>
<feature type="transmembrane region" description="Helical" evidence="1">
    <location>
        <begin position="220"/>
        <end position="242"/>
    </location>
</feature>
<keyword evidence="1" id="KW-0812">Transmembrane</keyword>
<accession>A0A7W7RK30</accession>
<dbReference type="CDD" id="cd21809">
    <property type="entry name" value="ABC-2_lan_permease-like"/>
    <property type="match status" value="1"/>
</dbReference>
<gene>
    <name evidence="2" type="ORF">F4561_004235</name>
</gene>
<feature type="transmembrane region" description="Helical" evidence="1">
    <location>
        <begin position="15"/>
        <end position="37"/>
    </location>
</feature>
<feature type="transmembrane region" description="Helical" evidence="1">
    <location>
        <begin position="142"/>
        <end position="164"/>
    </location>
</feature>
<dbReference type="Proteomes" id="UP000523007">
    <property type="component" value="Unassembled WGS sequence"/>
</dbReference>
<keyword evidence="1" id="KW-1133">Transmembrane helix</keyword>
<feature type="transmembrane region" description="Helical" evidence="1">
    <location>
        <begin position="176"/>
        <end position="200"/>
    </location>
</feature>
<evidence type="ECO:0000313" key="2">
    <source>
        <dbReference type="EMBL" id="MBB4933415.1"/>
    </source>
</evidence>
<feature type="transmembrane region" description="Helical" evidence="1">
    <location>
        <begin position="57"/>
        <end position="80"/>
    </location>
</feature>
<evidence type="ECO:0000256" key="1">
    <source>
        <dbReference type="SAM" id="Phobius"/>
    </source>
</evidence>
<keyword evidence="1" id="KW-0472">Membrane</keyword>
<keyword evidence="3" id="KW-1185">Reference proteome</keyword>
<reference evidence="2 3" key="1">
    <citation type="submission" date="2020-08" db="EMBL/GenBank/DDBJ databases">
        <title>Sequencing the genomes of 1000 actinobacteria strains.</title>
        <authorList>
            <person name="Klenk H.-P."/>
        </authorList>
    </citation>
    <scope>NUCLEOTIDE SEQUENCE [LARGE SCALE GENOMIC DNA]</scope>
    <source>
        <strain evidence="2 3">DSM 102030</strain>
    </source>
</reference>
<comment type="caution">
    <text evidence="2">The sequence shown here is derived from an EMBL/GenBank/DDBJ whole genome shotgun (WGS) entry which is preliminary data.</text>
</comment>
<sequence length="247" mass="26819">MAVIAIERIKTTRNWILYAVLTFLIALNLASGVRNYLNNRLVYEEQGVTWLALWGQSGLLFAFFCLPIVISVRAAMAVRVENENHNWRRMASYDAAVNPVYRSKIASLLLFCGACQLLYLALFLATGILLGFDPGPGLVGRFVLWGLGGWVGSCAVALVQFYAALRTASVASAVTVGVLGTIGGFILTVVFPFLGTVFPYTQIGAGMRVRALDSFTGTEAMAFLAVNLALVVGFALAGARYVQRREY</sequence>
<organism evidence="2 3">
    <name type="scientific">Lipingzhangella halophila</name>
    <dbReference type="NCBI Taxonomy" id="1783352"/>
    <lineage>
        <taxon>Bacteria</taxon>
        <taxon>Bacillati</taxon>
        <taxon>Actinomycetota</taxon>
        <taxon>Actinomycetes</taxon>
        <taxon>Streptosporangiales</taxon>
        <taxon>Nocardiopsidaceae</taxon>
        <taxon>Lipingzhangella</taxon>
    </lineage>
</organism>
<feature type="transmembrane region" description="Helical" evidence="1">
    <location>
        <begin position="108"/>
        <end position="130"/>
    </location>
</feature>
<name>A0A7W7RK30_9ACTN</name>